<keyword evidence="2 4" id="KW-0479">Metal-binding</keyword>
<evidence type="ECO:0000256" key="3">
    <source>
        <dbReference type="ARBA" id="ARBA00022833"/>
    </source>
</evidence>
<dbReference type="AlphaFoldDB" id="A0A7J3ZM50"/>
<dbReference type="PIRSF" id="PIRSF004761">
    <property type="entry name" value="Hydrgn_mat_HypA"/>
    <property type="match status" value="1"/>
</dbReference>
<feature type="binding site" evidence="4">
    <location>
        <position position="115"/>
    </location>
    <ligand>
        <name>Zn(2+)</name>
        <dbReference type="ChEBI" id="CHEBI:29105"/>
    </ligand>
</feature>
<evidence type="ECO:0000256" key="4">
    <source>
        <dbReference type="HAMAP-Rule" id="MF_00213"/>
    </source>
</evidence>
<dbReference type="PANTHER" id="PTHR34535:SF3">
    <property type="entry name" value="HYDROGENASE MATURATION FACTOR HYPA"/>
    <property type="match status" value="1"/>
</dbReference>
<dbReference type="GO" id="GO:0051604">
    <property type="term" value="P:protein maturation"/>
    <property type="evidence" value="ECO:0007669"/>
    <property type="project" value="InterPro"/>
</dbReference>
<comment type="function">
    <text evidence="4">Involved in the maturation of [NiFe] hydrogenases. Required for nickel insertion into the metal center of the hydrogenase.</text>
</comment>
<comment type="caution">
    <text evidence="5">The sequence shown here is derived from an EMBL/GenBank/DDBJ whole genome shotgun (WGS) entry which is preliminary data.</text>
</comment>
<name>A0A7J3ZM50_9CREN</name>
<dbReference type="NCBIfam" id="NF003008">
    <property type="entry name" value="PRK03824.1"/>
    <property type="match status" value="1"/>
</dbReference>
<keyword evidence="3 4" id="KW-0862">Zinc</keyword>
<proteinExistence type="inferred from homology"/>
<feature type="binding site" evidence="4">
    <location>
        <position position="80"/>
    </location>
    <ligand>
        <name>Zn(2+)</name>
        <dbReference type="ChEBI" id="CHEBI:29105"/>
    </ligand>
</feature>
<gene>
    <name evidence="4 5" type="primary">hypA</name>
    <name evidence="5" type="ORF">ENM78_06000</name>
</gene>
<sequence>MMVHRDMVHEWSLAEAVIDTIVEHAREINAKCVKKAVLGIGELQSIDVEVFKIALDALRETSETKIEELVIELEEALLACRSCGAKWTLKDVSLLEEHREVVHFVPELLLAYVRCPTCGSPDYDVVEGRGVVIKSIEVVA</sequence>
<keyword evidence="1 4" id="KW-0533">Nickel</keyword>
<evidence type="ECO:0000256" key="1">
    <source>
        <dbReference type="ARBA" id="ARBA00022596"/>
    </source>
</evidence>
<dbReference type="InterPro" id="IPR000688">
    <property type="entry name" value="HypA/HybF"/>
</dbReference>
<evidence type="ECO:0000313" key="5">
    <source>
        <dbReference type="EMBL" id="HHQ80982.1"/>
    </source>
</evidence>
<accession>A0A7J3ZM50</accession>
<dbReference type="Pfam" id="PF01155">
    <property type="entry name" value="HypA"/>
    <property type="match status" value="1"/>
</dbReference>
<dbReference type="EMBL" id="DRZC01000079">
    <property type="protein sequence ID" value="HHQ80982.1"/>
    <property type="molecule type" value="Genomic_DNA"/>
</dbReference>
<comment type="similarity">
    <text evidence="4">Belongs to the HypA/HybF family.</text>
</comment>
<dbReference type="HAMAP" id="MF_00213">
    <property type="entry name" value="HypA_HybF"/>
    <property type="match status" value="1"/>
</dbReference>
<feature type="binding site" evidence="4">
    <location>
        <position position="83"/>
    </location>
    <ligand>
        <name>Zn(2+)</name>
        <dbReference type="ChEBI" id="CHEBI:29105"/>
    </ligand>
</feature>
<reference evidence="5" key="1">
    <citation type="journal article" date="2020" name="mSystems">
        <title>Genome- and Community-Level Interaction Insights into Carbon Utilization and Element Cycling Functions of Hydrothermarchaeota in Hydrothermal Sediment.</title>
        <authorList>
            <person name="Zhou Z."/>
            <person name="Liu Y."/>
            <person name="Xu W."/>
            <person name="Pan J."/>
            <person name="Luo Z.H."/>
            <person name="Li M."/>
        </authorList>
    </citation>
    <scope>NUCLEOTIDE SEQUENCE [LARGE SCALE GENOMIC DNA]</scope>
    <source>
        <strain evidence="5">SpSt-1116</strain>
    </source>
</reference>
<feature type="binding site" evidence="4">
    <location>
        <position position="118"/>
    </location>
    <ligand>
        <name>Zn(2+)</name>
        <dbReference type="ChEBI" id="CHEBI:29105"/>
    </ligand>
</feature>
<feature type="binding site" evidence="4">
    <location>
        <position position="9"/>
    </location>
    <ligand>
        <name>Ni(2+)</name>
        <dbReference type="ChEBI" id="CHEBI:49786"/>
    </ligand>
</feature>
<dbReference type="GO" id="GO:0016151">
    <property type="term" value="F:nickel cation binding"/>
    <property type="evidence" value="ECO:0007669"/>
    <property type="project" value="UniProtKB-UniRule"/>
</dbReference>
<organism evidence="5">
    <name type="scientific">Fervidicoccus fontis</name>
    <dbReference type="NCBI Taxonomy" id="683846"/>
    <lineage>
        <taxon>Archaea</taxon>
        <taxon>Thermoproteota</taxon>
        <taxon>Thermoprotei</taxon>
        <taxon>Fervidicoccales</taxon>
        <taxon>Fervidicoccaceae</taxon>
        <taxon>Fervidicoccus</taxon>
    </lineage>
</organism>
<dbReference type="Gene3D" id="3.30.2320.80">
    <property type="match status" value="1"/>
</dbReference>
<dbReference type="PANTHER" id="PTHR34535">
    <property type="entry name" value="HYDROGENASE MATURATION FACTOR HYPA"/>
    <property type="match status" value="1"/>
</dbReference>
<dbReference type="GO" id="GO:0008270">
    <property type="term" value="F:zinc ion binding"/>
    <property type="evidence" value="ECO:0007669"/>
    <property type="project" value="UniProtKB-UniRule"/>
</dbReference>
<evidence type="ECO:0000256" key="2">
    <source>
        <dbReference type="ARBA" id="ARBA00022723"/>
    </source>
</evidence>
<protein>
    <recommendedName>
        <fullName evidence="4">Hydrogenase maturation factor HypA</fullName>
    </recommendedName>
</protein>